<comment type="caution">
    <text evidence="1">The sequence shown here is derived from an EMBL/GenBank/DDBJ whole genome shotgun (WGS) entry which is preliminary data.</text>
</comment>
<dbReference type="EMBL" id="PNBA02000004">
    <property type="protein sequence ID" value="KAG6427340.1"/>
    <property type="molecule type" value="Genomic_DNA"/>
</dbReference>
<keyword evidence="2" id="KW-1185">Reference proteome</keyword>
<dbReference type="Proteomes" id="UP000298416">
    <property type="component" value="Unassembled WGS sequence"/>
</dbReference>
<name>A0A8X8YC69_SALSN</name>
<protein>
    <submittedName>
        <fullName evidence="1">Uncharacterized protein</fullName>
    </submittedName>
</protein>
<gene>
    <name evidence="1" type="ORF">SASPL_111582</name>
</gene>
<dbReference type="AlphaFoldDB" id="A0A8X8YC69"/>
<evidence type="ECO:0000313" key="2">
    <source>
        <dbReference type="Proteomes" id="UP000298416"/>
    </source>
</evidence>
<evidence type="ECO:0000313" key="1">
    <source>
        <dbReference type="EMBL" id="KAG6427340.1"/>
    </source>
</evidence>
<sequence length="209" mass="23323">MSTVVPETLISVNPICSLLTSLSQSTDLSFNSTLESIDATSDVDLSFNSTVVPETPPTAQKGGYTEEEKRYLRFMSISDSWQSSGTGNTSVDDENAVEDATVARGPMYAFMKRSASAEKLSKEKMRQQNVKESLDKKTIGLVHQNIARFWCQAGLSFKAIRLPSFEIIVRSIGEFGKHLPIPSYHNIRVPLLNKEMEHTESLLEKKMKE</sequence>
<reference evidence="1" key="2">
    <citation type="submission" date="2020-08" db="EMBL/GenBank/DDBJ databases">
        <title>Plant Genome Project.</title>
        <authorList>
            <person name="Zhang R.-G."/>
        </authorList>
    </citation>
    <scope>NUCLEOTIDE SEQUENCE</scope>
    <source>
        <strain evidence="1">Huo1</strain>
        <tissue evidence="1">Leaf</tissue>
    </source>
</reference>
<reference evidence="1" key="1">
    <citation type="submission" date="2018-01" db="EMBL/GenBank/DDBJ databases">
        <authorList>
            <person name="Mao J.F."/>
        </authorList>
    </citation>
    <scope>NUCLEOTIDE SEQUENCE</scope>
    <source>
        <strain evidence="1">Huo1</strain>
        <tissue evidence="1">Leaf</tissue>
    </source>
</reference>
<proteinExistence type="predicted"/>
<accession>A0A8X8YC69</accession>
<organism evidence="1">
    <name type="scientific">Salvia splendens</name>
    <name type="common">Scarlet sage</name>
    <dbReference type="NCBI Taxonomy" id="180675"/>
    <lineage>
        <taxon>Eukaryota</taxon>
        <taxon>Viridiplantae</taxon>
        <taxon>Streptophyta</taxon>
        <taxon>Embryophyta</taxon>
        <taxon>Tracheophyta</taxon>
        <taxon>Spermatophyta</taxon>
        <taxon>Magnoliopsida</taxon>
        <taxon>eudicotyledons</taxon>
        <taxon>Gunneridae</taxon>
        <taxon>Pentapetalae</taxon>
        <taxon>asterids</taxon>
        <taxon>lamiids</taxon>
        <taxon>Lamiales</taxon>
        <taxon>Lamiaceae</taxon>
        <taxon>Nepetoideae</taxon>
        <taxon>Mentheae</taxon>
        <taxon>Salviinae</taxon>
        <taxon>Salvia</taxon>
        <taxon>Salvia subgen. Calosphace</taxon>
        <taxon>core Calosphace</taxon>
    </lineage>
</organism>